<name>A0A7M2JFU7_PSEFL</name>
<dbReference type="Pfam" id="PF06114">
    <property type="entry name" value="Peptidase_M78"/>
    <property type="match status" value="1"/>
</dbReference>
<dbReference type="Proteomes" id="UP000593833">
    <property type="component" value="Chromosome"/>
</dbReference>
<evidence type="ECO:0000259" key="1">
    <source>
        <dbReference type="Pfam" id="PF06114"/>
    </source>
</evidence>
<dbReference type="InterPro" id="IPR010359">
    <property type="entry name" value="IrrE_HExxH"/>
</dbReference>
<dbReference type="InterPro" id="IPR010982">
    <property type="entry name" value="Lambda_DNA-bd_dom_sf"/>
</dbReference>
<reference evidence="2 3" key="1">
    <citation type="submission" date="2020-10" db="EMBL/GenBank/DDBJ databases">
        <title>Complete genome sequence of a novel Pseudomonas fluorescens strain isolated from the flower of kumarahou (Pomaderris kumeraho).</title>
        <authorList>
            <person name="Summers M.C."/>
            <person name="Nowak V."/>
            <person name="Fairhurst M.J."/>
            <person name="Owen J.G."/>
            <person name="Gerth M.L."/>
            <person name="Patrick W.M."/>
        </authorList>
    </citation>
    <scope>NUCLEOTIDE SEQUENCE [LARGE SCALE GENOMIC DNA]</scope>
    <source>
        <strain evidence="2 3">KF1</strain>
    </source>
</reference>
<dbReference type="RefSeq" id="WP_193690609.1">
    <property type="nucleotide sequence ID" value="NZ_CP063233.1"/>
</dbReference>
<dbReference type="PANTHER" id="PTHR43236:SF2">
    <property type="entry name" value="BLL0069 PROTEIN"/>
    <property type="match status" value="1"/>
</dbReference>
<dbReference type="PANTHER" id="PTHR43236">
    <property type="entry name" value="ANTITOXIN HIGA1"/>
    <property type="match status" value="1"/>
</dbReference>
<proteinExistence type="predicted"/>
<dbReference type="SUPFAM" id="SSF47413">
    <property type="entry name" value="lambda repressor-like DNA-binding domains"/>
    <property type="match status" value="1"/>
</dbReference>
<evidence type="ECO:0000313" key="3">
    <source>
        <dbReference type="Proteomes" id="UP000593833"/>
    </source>
</evidence>
<evidence type="ECO:0000313" key="2">
    <source>
        <dbReference type="EMBL" id="QOU08023.1"/>
    </source>
</evidence>
<accession>A0A7M2JFU7</accession>
<gene>
    <name evidence="2" type="ORF">IM720_15270</name>
</gene>
<dbReference type="AlphaFoldDB" id="A0A7M2JFU7"/>
<sequence>MEALINPEILRWARSRARISAGTLAKSIGTAEDNVLAWEDGAKRPSFNQAMNYAHHTHIPFGYLYLAKPPVEDLPLPDLRTVNGREPSYSLALRDTIRWAMERQDWYRSWLTSQGYEKNEVVGILSINDGIPAVVISMREKLGIPEIPKRGTFDDYFSKLVQSIENIGILVMRNSIVNNNTSRPLSVDEFRGFAMSDALAPVIFVNTADCPEARLFTLIHELTHIWIGKSGVSDAEPQTHNREEIFCNAVAAELLAPEREFRIAWKHFEDWKDNLPFITRTFHVSEWVIARRALTLGFISQADYSNFIGGKIAAHKARNKDGAPPYSRLQTGRISKTLAKAVASEALSGRMLFRDASRLMGIKPHKISEYSKKELGF</sequence>
<dbReference type="InterPro" id="IPR052345">
    <property type="entry name" value="Rad_response_metalloprotease"/>
</dbReference>
<protein>
    <submittedName>
        <fullName evidence="2">ImmA/IrrE family metallo-endopeptidase</fullName>
    </submittedName>
</protein>
<dbReference type="GO" id="GO:0003677">
    <property type="term" value="F:DNA binding"/>
    <property type="evidence" value="ECO:0007669"/>
    <property type="project" value="InterPro"/>
</dbReference>
<dbReference type="Gene3D" id="1.10.10.2910">
    <property type="match status" value="1"/>
</dbReference>
<organism evidence="2 3">
    <name type="scientific">Pseudomonas fluorescens</name>
    <dbReference type="NCBI Taxonomy" id="294"/>
    <lineage>
        <taxon>Bacteria</taxon>
        <taxon>Pseudomonadati</taxon>
        <taxon>Pseudomonadota</taxon>
        <taxon>Gammaproteobacteria</taxon>
        <taxon>Pseudomonadales</taxon>
        <taxon>Pseudomonadaceae</taxon>
        <taxon>Pseudomonas</taxon>
    </lineage>
</organism>
<dbReference type="EMBL" id="CP063233">
    <property type="protein sequence ID" value="QOU08023.1"/>
    <property type="molecule type" value="Genomic_DNA"/>
</dbReference>
<feature type="domain" description="IrrE N-terminal-like" evidence="1">
    <location>
        <begin position="165"/>
        <end position="293"/>
    </location>
</feature>